<protein>
    <submittedName>
        <fullName evidence="2">Uncharacterized protein</fullName>
    </submittedName>
</protein>
<comment type="caution">
    <text evidence="2">The sequence shown here is derived from an EMBL/GenBank/DDBJ whole genome shotgun (WGS) entry which is preliminary data.</text>
</comment>
<evidence type="ECO:0000256" key="1">
    <source>
        <dbReference type="SAM" id="MobiDB-lite"/>
    </source>
</evidence>
<dbReference type="GeneID" id="79933776"/>
<organism evidence="2 3">
    <name type="scientific">Streptomyces caniscabiei</name>
    <dbReference type="NCBI Taxonomy" id="2746961"/>
    <lineage>
        <taxon>Bacteria</taxon>
        <taxon>Bacillati</taxon>
        <taxon>Actinomycetota</taxon>
        <taxon>Actinomycetes</taxon>
        <taxon>Kitasatosporales</taxon>
        <taxon>Streptomycetaceae</taxon>
        <taxon>Streptomyces</taxon>
    </lineage>
</organism>
<feature type="region of interest" description="Disordered" evidence="1">
    <location>
        <begin position="160"/>
        <end position="196"/>
    </location>
</feature>
<evidence type="ECO:0000313" key="3">
    <source>
        <dbReference type="Proteomes" id="UP000661025"/>
    </source>
</evidence>
<feature type="region of interest" description="Disordered" evidence="1">
    <location>
        <begin position="68"/>
        <end position="87"/>
    </location>
</feature>
<dbReference type="Proteomes" id="UP000661025">
    <property type="component" value="Unassembled WGS sequence"/>
</dbReference>
<sequence length="215" mass="23445">MTERDTTGHDGQSAVYLIEFGPDWPVPPITVDYSDPNAAARTIPAHARRPARRARLVNAGDPRRAMAGVCPTANQPPHRKANPMTTSDAHVQHTWNLTRDTDGDRISIDLWTDGYTVRVDGGPDDGHDDDRGRQAIEEQLLPKYAAAGYRLASDYAVNDPEQLDVDGPAAEPDGKPDGCPECGSPVEYAPNHSGDYREGPAWLCTGCRWGQYLVA</sequence>
<dbReference type="RefSeq" id="WP_192360373.1">
    <property type="nucleotide sequence ID" value="NZ_CP119182.1"/>
</dbReference>
<reference evidence="2" key="1">
    <citation type="submission" date="2020-09" db="EMBL/GenBank/DDBJ databases">
        <title>Streptomyces canutascabiei sp. nov., which causes potato common scab and is distributed across the world.</title>
        <authorList>
            <person name="Nguyen H.P."/>
            <person name="Weisberg A.J."/>
            <person name="Chang J.H."/>
            <person name="Clarke C.R."/>
        </authorList>
    </citation>
    <scope>NUCLEOTIDE SEQUENCE</scope>
    <source>
        <strain evidence="2">ID-01-6.2a</strain>
    </source>
</reference>
<accession>A0A927L112</accession>
<name>A0A927L112_9ACTN</name>
<evidence type="ECO:0000313" key="2">
    <source>
        <dbReference type="EMBL" id="MBD9723482.1"/>
    </source>
</evidence>
<gene>
    <name evidence="2" type="ORF">IHE70_09530</name>
</gene>
<dbReference type="EMBL" id="JACYXT010000003">
    <property type="protein sequence ID" value="MBD9723482.1"/>
    <property type="molecule type" value="Genomic_DNA"/>
</dbReference>
<proteinExistence type="predicted"/>
<dbReference type="AlphaFoldDB" id="A0A927L112"/>